<protein>
    <submittedName>
        <fullName evidence="2">Uncharacterized protein</fullName>
    </submittedName>
</protein>
<sequence length="61" mass="6283">MPFIAVVIAALVIGFEQAIQWKYGPMGIIAFVLLTVGIKAKNTTAGGIGALILVLLLAQSG</sequence>
<reference evidence="2 3" key="1">
    <citation type="submission" date="2017-05" db="EMBL/GenBank/DDBJ databases">
        <title>Streptomyces alboflavus Genome sequencing and assembly.</title>
        <authorList>
            <person name="Wang Y."/>
            <person name="Du B."/>
            <person name="Ding Y."/>
            <person name="Liu H."/>
            <person name="Hou Q."/>
            <person name="Liu K."/>
            <person name="Wang C."/>
            <person name="Yao L."/>
        </authorList>
    </citation>
    <scope>NUCLEOTIDE SEQUENCE [LARGE SCALE GENOMIC DNA]</scope>
    <source>
        <strain evidence="2 3">MDJK44</strain>
    </source>
</reference>
<organism evidence="2 3">
    <name type="scientific">Streptomyces alboflavus</name>
    <dbReference type="NCBI Taxonomy" id="67267"/>
    <lineage>
        <taxon>Bacteria</taxon>
        <taxon>Bacillati</taxon>
        <taxon>Actinomycetota</taxon>
        <taxon>Actinomycetes</taxon>
        <taxon>Kitasatosporales</taxon>
        <taxon>Streptomycetaceae</taxon>
        <taxon>Streptomyces</taxon>
    </lineage>
</organism>
<dbReference type="KEGG" id="salf:SMD44_03943"/>
<evidence type="ECO:0000313" key="3">
    <source>
        <dbReference type="Proteomes" id="UP000195880"/>
    </source>
</evidence>
<dbReference type="AlphaFoldDB" id="A0A1Z1WDI2"/>
<accession>A0A1Z1WDI2</accession>
<keyword evidence="1" id="KW-0472">Membrane</keyword>
<dbReference type="OrthoDB" id="4333217at2"/>
<evidence type="ECO:0000313" key="2">
    <source>
        <dbReference type="EMBL" id="ARX84504.1"/>
    </source>
</evidence>
<dbReference type="EMBL" id="CP021748">
    <property type="protein sequence ID" value="ARX84504.1"/>
    <property type="molecule type" value="Genomic_DNA"/>
</dbReference>
<keyword evidence="1" id="KW-0812">Transmembrane</keyword>
<keyword evidence="1" id="KW-1133">Transmembrane helix</keyword>
<dbReference type="RefSeq" id="WP_030362219.1">
    <property type="nucleotide sequence ID" value="NZ_CP021748.1"/>
</dbReference>
<name>A0A1Z1WDI2_9ACTN</name>
<feature type="transmembrane region" description="Helical" evidence="1">
    <location>
        <begin position="28"/>
        <end position="58"/>
    </location>
</feature>
<evidence type="ECO:0000256" key="1">
    <source>
        <dbReference type="SAM" id="Phobius"/>
    </source>
</evidence>
<proteinExistence type="predicted"/>
<gene>
    <name evidence="2" type="ORF">SMD44_03943</name>
</gene>
<keyword evidence="3" id="KW-1185">Reference proteome</keyword>
<dbReference type="Proteomes" id="UP000195880">
    <property type="component" value="Chromosome"/>
</dbReference>
<dbReference type="eggNOG" id="ENOG50303H1">
    <property type="taxonomic scope" value="Bacteria"/>
</dbReference>